<accession>S5YEC8</accession>
<gene>
    <name evidence="1" type="ORF">JCM7686_2792</name>
</gene>
<dbReference type="Proteomes" id="UP000015480">
    <property type="component" value="Chromosome"/>
</dbReference>
<dbReference type="AlphaFoldDB" id="S5YEC8"/>
<name>S5YEC8_PARAH</name>
<dbReference type="OrthoDB" id="7763792at2"/>
<dbReference type="eggNOG" id="ENOG503138H">
    <property type="taxonomic scope" value="Bacteria"/>
</dbReference>
<keyword evidence="2" id="KW-1185">Reference proteome</keyword>
<dbReference type="RefSeq" id="WP_020951486.1">
    <property type="nucleotide sequence ID" value="NC_022041.1"/>
</dbReference>
<dbReference type="EMBL" id="CP006650">
    <property type="protein sequence ID" value="AGT09848.1"/>
    <property type="molecule type" value="Genomic_DNA"/>
</dbReference>
<evidence type="ECO:0000313" key="2">
    <source>
        <dbReference type="Proteomes" id="UP000015480"/>
    </source>
</evidence>
<sequence>MTDRNVASHSPTERLPALAEAVQAAGMISLQLQARANASHAPPGLFPALPASALARVAAEAQSSLQAAAHHDLQSLQPRSQALLTAIESLARSAIALDEGADLALGLRGLAVDLDHCRVEVRALTRAVAQQAEMIRVSEQKIWGALATELDRVEGPDGPLMASCERIEAIGLEIAGTARAAMTGLGISLSHCHEISAALCGLANRAVLLPRAKPEALTLDGPFVDFPELCQPVWALLGEYHALASEAQTVAIALALASRAAAQSNFSDDYAECLHLLEELFTSFAVEYRALAVAVLRKSRHDKAVARLAVDRRLWQAAADAVSEILRRDRAGDEGKRAILPADAQAA</sequence>
<evidence type="ECO:0000313" key="1">
    <source>
        <dbReference type="EMBL" id="AGT09848.1"/>
    </source>
</evidence>
<proteinExistence type="predicted"/>
<protein>
    <submittedName>
        <fullName evidence="1">Uncharacterized protein</fullName>
    </submittedName>
</protein>
<reference evidence="1 2" key="1">
    <citation type="journal article" date="2014" name="BMC Genomics">
        <title>Architecture and functions of a multipartite genome of the methylotrophic bacterium Paracoccus aminophilus JCM 7686, containing primary and secondary chromids.</title>
        <authorList>
            <person name="Dziewit L."/>
            <person name="Czarnecki J."/>
            <person name="Wibberg D."/>
            <person name="Radlinska M."/>
            <person name="Mrozek P."/>
            <person name="Szymczak M."/>
            <person name="Schluter A."/>
            <person name="Puhler A."/>
            <person name="Bartosik D."/>
        </authorList>
    </citation>
    <scope>NUCLEOTIDE SEQUENCE [LARGE SCALE GENOMIC DNA]</scope>
    <source>
        <strain evidence="1">JCM 7686</strain>
    </source>
</reference>
<dbReference type="KEGG" id="pami:JCM7686_2792"/>
<dbReference type="PATRIC" id="fig|1367847.3.peg.2798"/>
<dbReference type="HOGENOM" id="CLU_769132_0_0_5"/>
<organism evidence="1 2">
    <name type="scientific">Paracoccus aminophilus JCM 7686</name>
    <dbReference type="NCBI Taxonomy" id="1367847"/>
    <lineage>
        <taxon>Bacteria</taxon>
        <taxon>Pseudomonadati</taxon>
        <taxon>Pseudomonadota</taxon>
        <taxon>Alphaproteobacteria</taxon>
        <taxon>Rhodobacterales</taxon>
        <taxon>Paracoccaceae</taxon>
        <taxon>Paracoccus</taxon>
    </lineage>
</organism>